<reference evidence="11" key="1">
    <citation type="submission" date="2016-10" db="EMBL/GenBank/DDBJ databases">
        <authorList>
            <person name="Varghese N."/>
            <person name="Submissions S."/>
        </authorList>
    </citation>
    <scope>NUCLEOTIDE SEQUENCE [LARGE SCALE GENOMIC DNA]</scope>
    <source>
        <strain evidence="11">CGMCC 1.12402</strain>
    </source>
</reference>
<dbReference type="SUPFAM" id="SSF56954">
    <property type="entry name" value="Outer membrane efflux proteins (OEP)"/>
    <property type="match status" value="1"/>
</dbReference>
<proteinExistence type="inferred from homology"/>
<dbReference type="PANTHER" id="PTHR30026:SF20">
    <property type="entry name" value="OUTER MEMBRANE PROTEIN TOLC"/>
    <property type="match status" value="1"/>
</dbReference>
<evidence type="ECO:0000256" key="4">
    <source>
        <dbReference type="ARBA" id="ARBA00022452"/>
    </source>
</evidence>
<dbReference type="STRING" id="1267423.SAMN05216290_3982"/>
<dbReference type="AlphaFoldDB" id="A0A1I0RR08"/>
<sequence length="448" mass="50384">MRSLLRKTSITLLLALTVVGLKAQQEFSLEQAIAYALKNNENLKNARVAIDDADAQVYETRSDGLPQVNATFGYTNNVEIPVSVLPASTFDPSAPEGETVAVKFGVQHQSNLGVNASQMIFDGSFFIGLKAAKKLREKVVVDEAKEQEDVREQVMKAYYLVLVNQIRTELVETNIATLDSTLKDTKALYENGFAEKIDVSRLQVQMNNLYAERSAVRQAIFSAKNLLKLTIGMPVENPIEISGELEGFDFTYSQAEVEAFSVIDRLEVQQIEYLKQLAELDVKNVTSQYIPTVNFTAGWGRNSANDVFNNLWNNDREWFSSANIGVNVNIPIFDGLRKKYSIQRKRYQLETLNNQSSLLVNNLRQQLDNSKVALDVNVERLEVQQENMELAREVMEITREKYTEGVGSNLELVVADQDFKQAEVNYLVALYDAIVAKIELDKALGKLN</sequence>
<evidence type="ECO:0000256" key="8">
    <source>
        <dbReference type="SAM" id="Coils"/>
    </source>
</evidence>
<dbReference type="InterPro" id="IPR003423">
    <property type="entry name" value="OMP_efflux"/>
</dbReference>
<dbReference type="GeneID" id="99988647"/>
<feature type="coiled-coil region" evidence="8">
    <location>
        <begin position="364"/>
        <end position="401"/>
    </location>
</feature>
<evidence type="ECO:0000256" key="5">
    <source>
        <dbReference type="ARBA" id="ARBA00022692"/>
    </source>
</evidence>
<protein>
    <submittedName>
        <fullName evidence="10">Outer membrane protein TolC</fullName>
    </submittedName>
</protein>
<keyword evidence="11" id="KW-1185">Reference proteome</keyword>
<feature type="chain" id="PRO_5011435146" evidence="9">
    <location>
        <begin position="24"/>
        <end position="448"/>
    </location>
</feature>
<dbReference type="Proteomes" id="UP000199437">
    <property type="component" value="Unassembled WGS sequence"/>
</dbReference>
<feature type="signal peptide" evidence="9">
    <location>
        <begin position="1"/>
        <end position="23"/>
    </location>
</feature>
<evidence type="ECO:0000256" key="2">
    <source>
        <dbReference type="ARBA" id="ARBA00007613"/>
    </source>
</evidence>
<dbReference type="EMBL" id="FOIR01000006">
    <property type="protein sequence ID" value="SEW43752.1"/>
    <property type="molecule type" value="Genomic_DNA"/>
</dbReference>
<evidence type="ECO:0000313" key="10">
    <source>
        <dbReference type="EMBL" id="SEW43752.1"/>
    </source>
</evidence>
<evidence type="ECO:0000313" key="11">
    <source>
        <dbReference type="Proteomes" id="UP000199437"/>
    </source>
</evidence>
<evidence type="ECO:0000256" key="1">
    <source>
        <dbReference type="ARBA" id="ARBA00004442"/>
    </source>
</evidence>
<dbReference type="PANTHER" id="PTHR30026">
    <property type="entry name" value="OUTER MEMBRANE PROTEIN TOLC"/>
    <property type="match status" value="1"/>
</dbReference>
<keyword evidence="8" id="KW-0175">Coiled coil</keyword>
<evidence type="ECO:0000256" key="9">
    <source>
        <dbReference type="SAM" id="SignalP"/>
    </source>
</evidence>
<dbReference type="Gene3D" id="1.20.1600.10">
    <property type="entry name" value="Outer membrane efflux proteins (OEP)"/>
    <property type="match status" value="1"/>
</dbReference>
<dbReference type="GO" id="GO:0009279">
    <property type="term" value="C:cell outer membrane"/>
    <property type="evidence" value="ECO:0007669"/>
    <property type="project" value="UniProtKB-SubCell"/>
</dbReference>
<name>A0A1I0RR08_9BACT</name>
<keyword evidence="7" id="KW-0998">Cell outer membrane</keyword>
<dbReference type="GO" id="GO:0015288">
    <property type="term" value="F:porin activity"/>
    <property type="evidence" value="ECO:0007669"/>
    <property type="project" value="TreeGrafter"/>
</dbReference>
<keyword evidence="9" id="KW-0732">Signal</keyword>
<accession>A0A1I0RR08</accession>
<evidence type="ECO:0000256" key="7">
    <source>
        <dbReference type="ARBA" id="ARBA00023237"/>
    </source>
</evidence>
<keyword evidence="3" id="KW-0813">Transport</keyword>
<dbReference type="OrthoDB" id="367883at2"/>
<comment type="similarity">
    <text evidence="2">Belongs to the outer membrane factor (OMF) (TC 1.B.17) family.</text>
</comment>
<dbReference type="RefSeq" id="WP_090261170.1">
    <property type="nucleotide sequence ID" value="NZ_FOIR01000006.1"/>
</dbReference>
<evidence type="ECO:0000256" key="3">
    <source>
        <dbReference type="ARBA" id="ARBA00022448"/>
    </source>
</evidence>
<evidence type="ECO:0000256" key="6">
    <source>
        <dbReference type="ARBA" id="ARBA00023136"/>
    </source>
</evidence>
<dbReference type="Pfam" id="PF02321">
    <property type="entry name" value="OEP"/>
    <property type="match status" value="2"/>
</dbReference>
<gene>
    <name evidence="10" type="ORF">SAMN05216290_3982</name>
</gene>
<organism evidence="10 11">
    <name type="scientific">Roseivirga pacifica</name>
    <dbReference type="NCBI Taxonomy" id="1267423"/>
    <lineage>
        <taxon>Bacteria</taxon>
        <taxon>Pseudomonadati</taxon>
        <taxon>Bacteroidota</taxon>
        <taxon>Cytophagia</taxon>
        <taxon>Cytophagales</taxon>
        <taxon>Roseivirgaceae</taxon>
        <taxon>Roseivirga</taxon>
    </lineage>
</organism>
<dbReference type="GO" id="GO:1990281">
    <property type="term" value="C:efflux pump complex"/>
    <property type="evidence" value="ECO:0007669"/>
    <property type="project" value="TreeGrafter"/>
</dbReference>
<keyword evidence="6" id="KW-0472">Membrane</keyword>
<keyword evidence="4" id="KW-1134">Transmembrane beta strand</keyword>
<dbReference type="GO" id="GO:0015562">
    <property type="term" value="F:efflux transmembrane transporter activity"/>
    <property type="evidence" value="ECO:0007669"/>
    <property type="project" value="InterPro"/>
</dbReference>
<keyword evidence="5" id="KW-0812">Transmembrane</keyword>
<comment type="subcellular location">
    <subcellularLocation>
        <location evidence="1">Cell outer membrane</location>
    </subcellularLocation>
</comment>
<dbReference type="InterPro" id="IPR051906">
    <property type="entry name" value="TolC-like"/>
</dbReference>